<name>Q0S606_RHOJR</name>
<evidence type="ECO:0000313" key="2">
    <source>
        <dbReference type="Proteomes" id="UP000008710"/>
    </source>
</evidence>
<reference evidence="2" key="1">
    <citation type="journal article" date="2006" name="Proc. Natl. Acad. Sci. U.S.A.">
        <title>The complete genome of Rhodococcus sp. RHA1 provides insights into a catabolic powerhouse.</title>
        <authorList>
            <person name="McLeod M.P."/>
            <person name="Warren R.L."/>
            <person name="Hsiao W.W.L."/>
            <person name="Araki N."/>
            <person name="Myhre M."/>
            <person name="Fernandes C."/>
            <person name="Miyazawa D."/>
            <person name="Wong W."/>
            <person name="Lillquist A.L."/>
            <person name="Wang D."/>
            <person name="Dosanjh M."/>
            <person name="Hara H."/>
            <person name="Petrescu A."/>
            <person name="Morin R.D."/>
            <person name="Yang G."/>
            <person name="Stott J.M."/>
            <person name="Schein J.E."/>
            <person name="Shin H."/>
            <person name="Smailus D."/>
            <person name="Siddiqui A.S."/>
            <person name="Marra M.A."/>
            <person name="Jones S.J.M."/>
            <person name="Holt R."/>
            <person name="Brinkman F.S.L."/>
            <person name="Miyauchi K."/>
            <person name="Fukuda M."/>
            <person name="Davies J.E."/>
            <person name="Mohn W.W."/>
            <person name="Eltis L.D."/>
        </authorList>
    </citation>
    <scope>NUCLEOTIDE SEQUENCE [LARGE SCALE GENOMIC DNA]</scope>
    <source>
        <strain evidence="2">RHA1</strain>
    </source>
</reference>
<evidence type="ECO:0000313" key="1">
    <source>
        <dbReference type="EMBL" id="ABG97030.1"/>
    </source>
</evidence>
<organism evidence="1 2">
    <name type="scientific">Rhodococcus jostii (strain RHA1)</name>
    <dbReference type="NCBI Taxonomy" id="101510"/>
    <lineage>
        <taxon>Bacteria</taxon>
        <taxon>Bacillati</taxon>
        <taxon>Actinomycetota</taxon>
        <taxon>Actinomycetes</taxon>
        <taxon>Mycobacteriales</taxon>
        <taxon>Nocardiaceae</taxon>
        <taxon>Rhodococcus</taxon>
    </lineage>
</organism>
<sequence>MAKAARTNRDAKTSGPLARRLRDLVMPIAFGHFYERATTWLYTHDLGTLPAQAEQPRPAEH</sequence>
<proteinExistence type="predicted"/>
<gene>
    <name evidence="1" type="ordered locus">RHA1_ro05249</name>
</gene>
<dbReference type="KEGG" id="rha:RHA1_ro05249"/>
<accession>Q0S606</accession>
<dbReference type="RefSeq" id="WP_011597449.1">
    <property type="nucleotide sequence ID" value="NC_008268.1"/>
</dbReference>
<dbReference type="Proteomes" id="UP000008710">
    <property type="component" value="Chromosome"/>
</dbReference>
<dbReference type="AlphaFoldDB" id="Q0S606"/>
<dbReference type="EMBL" id="CP000431">
    <property type="protein sequence ID" value="ABG97030.1"/>
    <property type="molecule type" value="Genomic_DNA"/>
</dbReference>
<protein>
    <submittedName>
        <fullName evidence="1">Uncharacterized protein</fullName>
    </submittedName>
</protein>
<dbReference type="eggNOG" id="COG0654">
    <property type="taxonomic scope" value="Bacteria"/>
</dbReference>
<dbReference type="HOGENOM" id="CLU_2919756_0_0_11"/>